<evidence type="ECO:0000256" key="1">
    <source>
        <dbReference type="ARBA" id="ARBA00004196"/>
    </source>
</evidence>
<organism evidence="4 5">
    <name type="scientific">Desulfolutivibrio sulfodismutans</name>
    <dbReference type="NCBI Taxonomy" id="63561"/>
    <lineage>
        <taxon>Bacteria</taxon>
        <taxon>Pseudomonadati</taxon>
        <taxon>Thermodesulfobacteriota</taxon>
        <taxon>Desulfovibrionia</taxon>
        <taxon>Desulfovibrionales</taxon>
        <taxon>Desulfovibrionaceae</taxon>
        <taxon>Desulfolutivibrio</taxon>
    </lineage>
</organism>
<dbReference type="Gene3D" id="2.40.50.100">
    <property type="match status" value="1"/>
</dbReference>
<dbReference type="PANTHER" id="PTHR32347:SF23">
    <property type="entry name" value="BLL5650 PROTEIN"/>
    <property type="match status" value="1"/>
</dbReference>
<feature type="region of interest" description="Disordered" evidence="3">
    <location>
        <begin position="311"/>
        <end position="337"/>
    </location>
</feature>
<reference evidence="4 5" key="1">
    <citation type="submission" date="2020-02" db="EMBL/GenBank/DDBJ databases">
        <title>Comparative genomics of sulfur disproportionating microorganisms.</title>
        <authorList>
            <person name="Ward L.M."/>
            <person name="Bertran E."/>
            <person name="Johnston D.T."/>
        </authorList>
    </citation>
    <scope>NUCLEOTIDE SEQUENCE [LARGE SCALE GENOMIC DNA]</scope>
    <source>
        <strain evidence="4 5">DSM 3696</strain>
    </source>
</reference>
<dbReference type="Proteomes" id="UP000469724">
    <property type="component" value="Unassembled WGS sequence"/>
</dbReference>
<evidence type="ECO:0000256" key="2">
    <source>
        <dbReference type="ARBA" id="ARBA00023054"/>
    </source>
</evidence>
<keyword evidence="5" id="KW-1185">Reference proteome</keyword>
<keyword evidence="2" id="KW-0175">Coiled coil</keyword>
<name>A0A7K3NNE6_9BACT</name>
<sequence>MRLTNKLIMAVSLAGLALAVVVGLYSNQTPPTPEPVALPAKAPFETYIGGGGIVEPRSEIIGIGSSLAGVVQTVFVTVGDRVQAGDPLFLVDDREARAELAVKTAELAVAIAAVEEARASLRDATAQFALVRNVADHRAVSKDDVEQRKNAELLAKAKLESALVAVESAKAERDAAATDLDRLTARAPSDGTVLQVNIHPGEYAVAGAVDTPLLRLGDVSRLHVRTDIDENDAWRFTPGTRAVAYIRGNRDMRADMRFVRVEPYVVSKTQLTGTSTERVDTRVLQVLFDLDPSDLPVYVGQQMDVFIETSPETLPASSPGPAAAARDISEADADAPSAGLGQGLFACARVQAASAQTKEAGK</sequence>
<proteinExistence type="predicted"/>
<comment type="subcellular location">
    <subcellularLocation>
        <location evidence="1">Cell envelope</location>
    </subcellularLocation>
</comment>
<gene>
    <name evidence="4" type="ORF">G3N56_13320</name>
</gene>
<feature type="compositionally biased region" description="Low complexity" evidence="3">
    <location>
        <begin position="315"/>
        <end position="326"/>
    </location>
</feature>
<accession>A0A7K3NNE6</accession>
<protein>
    <submittedName>
        <fullName evidence="4">HlyD family efflux transporter periplasmic adaptor subunit</fullName>
    </submittedName>
</protein>
<dbReference type="RefSeq" id="WP_163302795.1">
    <property type="nucleotide sequence ID" value="NZ_JAAGRQ010000058.1"/>
</dbReference>
<dbReference type="Gene3D" id="1.10.287.470">
    <property type="entry name" value="Helix hairpin bin"/>
    <property type="match status" value="1"/>
</dbReference>
<comment type="caution">
    <text evidence="4">The sequence shown here is derived from an EMBL/GenBank/DDBJ whole genome shotgun (WGS) entry which is preliminary data.</text>
</comment>
<dbReference type="EMBL" id="JAAGRQ010000058">
    <property type="protein sequence ID" value="NDY57711.1"/>
    <property type="molecule type" value="Genomic_DNA"/>
</dbReference>
<evidence type="ECO:0000313" key="4">
    <source>
        <dbReference type="EMBL" id="NDY57711.1"/>
    </source>
</evidence>
<dbReference type="SUPFAM" id="SSF111369">
    <property type="entry name" value="HlyD-like secretion proteins"/>
    <property type="match status" value="1"/>
</dbReference>
<dbReference type="InterPro" id="IPR050465">
    <property type="entry name" value="UPF0194_transport"/>
</dbReference>
<evidence type="ECO:0000313" key="5">
    <source>
        <dbReference type="Proteomes" id="UP000469724"/>
    </source>
</evidence>
<dbReference type="PANTHER" id="PTHR32347">
    <property type="entry name" value="EFFLUX SYSTEM COMPONENT YKNX-RELATED"/>
    <property type="match status" value="1"/>
</dbReference>
<dbReference type="AlphaFoldDB" id="A0A7K3NNE6"/>
<dbReference type="Gene3D" id="2.40.30.170">
    <property type="match status" value="1"/>
</dbReference>
<evidence type="ECO:0000256" key="3">
    <source>
        <dbReference type="SAM" id="MobiDB-lite"/>
    </source>
</evidence>
<dbReference type="GO" id="GO:0030313">
    <property type="term" value="C:cell envelope"/>
    <property type="evidence" value="ECO:0007669"/>
    <property type="project" value="UniProtKB-SubCell"/>
</dbReference>